<evidence type="ECO:0000256" key="1">
    <source>
        <dbReference type="ARBA" id="ARBA00001946"/>
    </source>
</evidence>
<reference evidence="5 6" key="1">
    <citation type="submission" date="2019-07" db="EMBL/GenBank/DDBJ databases">
        <title>Whole genome shotgun sequence of Oceanobacillus sojae NBRC 105379.</title>
        <authorList>
            <person name="Hosoyama A."/>
            <person name="Uohara A."/>
            <person name="Ohji S."/>
            <person name="Ichikawa N."/>
        </authorList>
    </citation>
    <scope>NUCLEOTIDE SEQUENCE [LARGE SCALE GENOMIC DNA]</scope>
    <source>
        <strain evidence="5 6">NBRC 105379</strain>
    </source>
</reference>
<evidence type="ECO:0000313" key="6">
    <source>
        <dbReference type="Proteomes" id="UP000321558"/>
    </source>
</evidence>
<dbReference type="InterPro" id="IPR036412">
    <property type="entry name" value="HAD-like_sf"/>
</dbReference>
<dbReference type="InterPro" id="IPR051400">
    <property type="entry name" value="HAD-like_hydrolase"/>
</dbReference>
<dbReference type="PRINTS" id="PR00413">
    <property type="entry name" value="HADHALOGNASE"/>
</dbReference>
<dbReference type="PANTHER" id="PTHR46470:SF2">
    <property type="entry name" value="GLYCERALDEHYDE 3-PHOSPHATE PHOSPHATASE"/>
    <property type="match status" value="1"/>
</dbReference>
<dbReference type="InterPro" id="IPR023214">
    <property type="entry name" value="HAD_sf"/>
</dbReference>
<dbReference type="STRING" id="582851.GCA_900162665_03783"/>
<keyword evidence="4" id="KW-0460">Magnesium</keyword>
<organism evidence="5 6">
    <name type="scientific">Oceanobacillus sojae</name>
    <dbReference type="NCBI Taxonomy" id="582851"/>
    <lineage>
        <taxon>Bacteria</taxon>
        <taxon>Bacillati</taxon>
        <taxon>Bacillota</taxon>
        <taxon>Bacilli</taxon>
        <taxon>Bacillales</taxon>
        <taxon>Bacillaceae</taxon>
        <taxon>Oceanobacillus</taxon>
    </lineage>
</organism>
<dbReference type="OrthoDB" id="25198at2"/>
<dbReference type="SFLD" id="SFLDG01129">
    <property type="entry name" value="C1.5:_HAD__Beta-PGM__Phosphata"/>
    <property type="match status" value="1"/>
</dbReference>
<evidence type="ECO:0000313" key="5">
    <source>
        <dbReference type="EMBL" id="GEN88211.1"/>
    </source>
</evidence>
<dbReference type="EMBL" id="BJYM01000012">
    <property type="protein sequence ID" value="GEN88211.1"/>
    <property type="molecule type" value="Genomic_DNA"/>
</dbReference>
<dbReference type="Pfam" id="PF00702">
    <property type="entry name" value="Hydrolase"/>
    <property type="match status" value="1"/>
</dbReference>
<dbReference type="Proteomes" id="UP000321558">
    <property type="component" value="Unassembled WGS sequence"/>
</dbReference>
<dbReference type="SFLD" id="SFLDS00003">
    <property type="entry name" value="Haloacid_Dehalogenase"/>
    <property type="match status" value="1"/>
</dbReference>
<keyword evidence="2" id="KW-0479">Metal-binding</keyword>
<dbReference type="NCBIfam" id="TIGR01549">
    <property type="entry name" value="HAD-SF-IA-v1"/>
    <property type="match status" value="1"/>
</dbReference>
<dbReference type="InterPro" id="IPR006439">
    <property type="entry name" value="HAD-SF_hydro_IA"/>
</dbReference>
<dbReference type="GO" id="GO:0044281">
    <property type="term" value="P:small molecule metabolic process"/>
    <property type="evidence" value="ECO:0007669"/>
    <property type="project" value="UniProtKB-ARBA"/>
</dbReference>
<dbReference type="SUPFAM" id="SSF56784">
    <property type="entry name" value="HAD-like"/>
    <property type="match status" value="1"/>
</dbReference>
<accession>A0A511ZL85</accession>
<keyword evidence="6" id="KW-1185">Reference proteome</keyword>
<dbReference type="GO" id="GO:0046872">
    <property type="term" value="F:metal ion binding"/>
    <property type="evidence" value="ECO:0007669"/>
    <property type="project" value="UniProtKB-KW"/>
</dbReference>
<name>A0A511ZL85_9BACI</name>
<proteinExistence type="predicted"/>
<comment type="caution">
    <text evidence="5">The sequence shown here is derived from an EMBL/GenBank/DDBJ whole genome shotgun (WGS) entry which is preliminary data.</text>
</comment>
<evidence type="ECO:0000256" key="3">
    <source>
        <dbReference type="ARBA" id="ARBA00022801"/>
    </source>
</evidence>
<protein>
    <submittedName>
        <fullName evidence="5">Hydrolase</fullName>
    </submittedName>
</protein>
<evidence type="ECO:0000256" key="2">
    <source>
        <dbReference type="ARBA" id="ARBA00022723"/>
    </source>
</evidence>
<dbReference type="PANTHER" id="PTHR46470">
    <property type="entry name" value="N-ACYLNEURAMINATE-9-PHOSPHATASE"/>
    <property type="match status" value="1"/>
</dbReference>
<comment type="cofactor">
    <cofactor evidence="1">
        <name>Mg(2+)</name>
        <dbReference type="ChEBI" id="CHEBI:18420"/>
    </cofactor>
</comment>
<evidence type="ECO:0000256" key="4">
    <source>
        <dbReference type="ARBA" id="ARBA00022842"/>
    </source>
</evidence>
<sequence length="233" mass="26520">MDTIIFDMDDTLYDQSATFRTTCKKMLNASLEDSELDNLYLLSRKYSDELFDDQVAGKITLEEMHIRRIKDACADTGIEISAEQALEFQNTYVQEQGKIELFDEAVQLLDYLTAGKKQLAVLTNGAEDHQTMKIKQLKLSRWIPEDYLFISGAIGHAKPSVEAFHFIEDKLDLTKSKTVYVGDSFANDVVGAKQAGWQAVWMNHRNRQMPEAAAKPDKIVYSAKELLDFFLES</sequence>
<dbReference type="Gene3D" id="3.40.50.1000">
    <property type="entry name" value="HAD superfamily/HAD-like"/>
    <property type="match status" value="1"/>
</dbReference>
<dbReference type="GO" id="GO:0016791">
    <property type="term" value="F:phosphatase activity"/>
    <property type="evidence" value="ECO:0007669"/>
    <property type="project" value="TreeGrafter"/>
</dbReference>
<dbReference type="AlphaFoldDB" id="A0A511ZL85"/>
<dbReference type="RefSeq" id="WP_147211143.1">
    <property type="nucleotide sequence ID" value="NZ_BJYM01000012.1"/>
</dbReference>
<keyword evidence="3 5" id="KW-0378">Hydrolase</keyword>
<dbReference type="Gene3D" id="1.20.120.710">
    <property type="entry name" value="Haloacid dehalogenase hydrolase-like domain"/>
    <property type="match status" value="1"/>
</dbReference>
<gene>
    <name evidence="5" type="ORF">OSO01_29500</name>
</gene>